<keyword evidence="2" id="KW-0812">Transmembrane</keyword>
<dbReference type="Proteomes" id="UP000242496">
    <property type="component" value="Unassembled WGS sequence"/>
</dbReference>
<reference evidence="4" key="1">
    <citation type="submission" date="2016-10" db="EMBL/GenBank/DDBJ databases">
        <authorList>
            <person name="Varghese N."/>
            <person name="Submissions S."/>
        </authorList>
    </citation>
    <scope>NUCLEOTIDE SEQUENCE [LARGE SCALE GENOMIC DNA]</scope>
    <source>
        <strain evidence="4">DSM 18168</strain>
    </source>
</reference>
<proteinExistence type="predicted"/>
<accession>A0A1I7JCI0</accession>
<dbReference type="AlphaFoldDB" id="A0A1I7JCI0"/>
<keyword evidence="2" id="KW-0472">Membrane</keyword>
<keyword evidence="4" id="KW-1185">Reference proteome</keyword>
<feature type="region of interest" description="Disordered" evidence="1">
    <location>
        <begin position="201"/>
        <end position="222"/>
    </location>
</feature>
<dbReference type="EMBL" id="FPBJ01000030">
    <property type="protein sequence ID" value="SFU82896.1"/>
    <property type="molecule type" value="Genomic_DNA"/>
</dbReference>
<protein>
    <submittedName>
        <fullName evidence="3">Pilus assembly protein HofO</fullName>
    </submittedName>
</protein>
<organism evidence="3 4">
    <name type="scientific">Xenorhabdus koppenhoeferi</name>
    <dbReference type="NCBI Taxonomy" id="351659"/>
    <lineage>
        <taxon>Bacteria</taxon>
        <taxon>Pseudomonadati</taxon>
        <taxon>Pseudomonadota</taxon>
        <taxon>Gammaproteobacteria</taxon>
        <taxon>Enterobacterales</taxon>
        <taxon>Morganellaceae</taxon>
        <taxon>Xenorhabdus</taxon>
    </lineage>
</organism>
<evidence type="ECO:0000313" key="4">
    <source>
        <dbReference type="Proteomes" id="UP000242496"/>
    </source>
</evidence>
<name>A0A1I7JCI0_9GAMM</name>
<feature type="transmembrane region" description="Helical" evidence="2">
    <location>
        <begin position="17"/>
        <end position="36"/>
    </location>
</feature>
<evidence type="ECO:0000313" key="3">
    <source>
        <dbReference type="EMBL" id="SFU82896.1"/>
    </source>
</evidence>
<dbReference type="STRING" id="351659.SAMN05421784_13018"/>
<evidence type="ECO:0000256" key="1">
    <source>
        <dbReference type="SAM" id="MobiDB-lite"/>
    </source>
</evidence>
<keyword evidence="2" id="KW-1133">Transmembrane helix</keyword>
<feature type="compositionally biased region" description="Polar residues" evidence="1">
    <location>
        <begin position="211"/>
        <end position="222"/>
    </location>
</feature>
<sequence>MRSNYLEWFHRPVWQQFLWQQLVIILLLMSFYFFIWQENQHKIHAFQRHITEQQNNATQSQQRIKELPSLFDIQQKIRQITAELGQNNYIHSRDVYSRDISPKGIPSKNEPSHKATVLKRLHLPLIHSGSQLMEWKSYKENNQIFWHIVLSLNYDQLLHFLSEIQQLQPPLLIKHLTINPIDGNLIVRIVLSDMTLSDLEPPDMNLPNKIQPASVNGNGEKS</sequence>
<gene>
    <name evidence="3" type="ORF">SAMN05421784_13018</name>
</gene>
<evidence type="ECO:0000256" key="2">
    <source>
        <dbReference type="SAM" id="Phobius"/>
    </source>
</evidence>
<dbReference type="OrthoDB" id="6454695at2"/>
<dbReference type="RefSeq" id="WP_092552717.1">
    <property type="nucleotide sequence ID" value="NZ_CAWRBG010000042.1"/>
</dbReference>